<evidence type="ECO:0000256" key="2">
    <source>
        <dbReference type="ARBA" id="ARBA00023172"/>
    </source>
</evidence>
<dbReference type="InterPro" id="IPR052925">
    <property type="entry name" value="Phage_Integrase-like_Recomb"/>
</dbReference>
<dbReference type="Proteomes" id="UP000507470">
    <property type="component" value="Unassembled WGS sequence"/>
</dbReference>
<dbReference type="PANTHER" id="PTHR34605">
    <property type="entry name" value="PHAGE_INTEGRASE DOMAIN-CONTAINING PROTEIN"/>
    <property type="match status" value="1"/>
</dbReference>
<dbReference type="InterPro" id="IPR010998">
    <property type="entry name" value="Integrase_recombinase_N"/>
</dbReference>
<dbReference type="PROSITE" id="PS51898">
    <property type="entry name" value="TYR_RECOMBINASE"/>
    <property type="match status" value="1"/>
</dbReference>
<dbReference type="InterPro" id="IPR011010">
    <property type="entry name" value="DNA_brk_join_enz"/>
</dbReference>
<sequence>MKPPKRPRNVPKKVSQQPAGPAKKFRKAKCRQHEENFQNHRTRQEPYKFLEQRPVQICQLLVVRIQDEMDIESPNCNEGNALDRPGGALLPLTPQPGLSGVKSPANNNLDMLTVSNQFVSHGSAGSGSLDTRLQVDRSLSYISSVFDPISSHIPVKIKEKIWNGEFIDLNILLKSIRDLVNEQNLEGELVVKGSVLSIVNQKRSPIKSIHVWTSAFMIYGSVMLEKWPNKGLEFFKYMQTVRMAASRGYSGGWVHYDEQFRLRKASSPFSSWGVVNMELWLLCVSTPNFSPFNTGLSNEVPETMPHSRCKPIHDSGPPLERLKDEADLLIKCSMAPNSWKTYKTALECLKKFRIIYNYRDIWPVAIDEIPQFIAYLSYKGFSASTVSTYISGLAHTHKINNVTDNTKSFIICKMIEGLRRKNPQKLDVRTPISFDLLKRLIHSLRSVCNSQYETILLSSAFSLAYFAMLRVSELAINSRTDESGHALKCEDITFDKSNGQTELHVKICSSKTDQKHTFITLIIQSHADSNICPITLLQSYLQVRFSGVNGSNKLYTHFNGLALTKYQFCSLLQKCLGFCELPFHIRSHSFRIGRATDMAKNGVKDDIIKQCGRWSSVAYLRYIRI</sequence>
<evidence type="ECO:0000256" key="3">
    <source>
        <dbReference type="SAM" id="MobiDB-lite"/>
    </source>
</evidence>
<reference evidence="5 6" key="1">
    <citation type="submission" date="2020-06" db="EMBL/GenBank/DDBJ databases">
        <authorList>
            <person name="Li R."/>
            <person name="Bekaert M."/>
        </authorList>
    </citation>
    <scope>NUCLEOTIDE SEQUENCE [LARGE SCALE GENOMIC DNA]</scope>
    <source>
        <strain evidence="6">wild</strain>
    </source>
</reference>
<evidence type="ECO:0000259" key="4">
    <source>
        <dbReference type="PROSITE" id="PS51898"/>
    </source>
</evidence>
<proteinExistence type="predicted"/>
<dbReference type="Gene3D" id="1.10.150.130">
    <property type="match status" value="1"/>
</dbReference>
<feature type="region of interest" description="Disordered" evidence="3">
    <location>
        <begin position="1"/>
        <end position="30"/>
    </location>
</feature>
<dbReference type="SUPFAM" id="SSF56349">
    <property type="entry name" value="DNA breaking-rejoining enzymes"/>
    <property type="match status" value="1"/>
</dbReference>
<evidence type="ECO:0000313" key="5">
    <source>
        <dbReference type="EMBL" id="CAC5374243.1"/>
    </source>
</evidence>
<keyword evidence="6" id="KW-1185">Reference proteome</keyword>
<dbReference type="PANTHER" id="PTHR34605:SF3">
    <property type="entry name" value="P CELL-TYPE AGGLUTINATION PROTEIN MAP4-LIKE-RELATED"/>
    <property type="match status" value="1"/>
</dbReference>
<gene>
    <name evidence="5" type="ORF">MCOR_11703</name>
</gene>
<organism evidence="5 6">
    <name type="scientific">Mytilus coruscus</name>
    <name type="common">Sea mussel</name>
    <dbReference type="NCBI Taxonomy" id="42192"/>
    <lineage>
        <taxon>Eukaryota</taxon>
        <taxon>Metazoa</taxon>
        <taxon>Spiralia</taxon>
        <taxon>Lophotrochozoa</taxon>
        <taxon>Mollusca</taxon>
        <taxon>Bivalvia</taxon>
        <taxon>Autobranchia</taxon>
        <taxon>Pteriomorphia</taxon>
        <taxon>Mytilida</taxon>
        <taxon>Mytiloidea</taxon>
        <taxon>Mytilidae</taxon>
        <taxon>Mytilinae</taxon>
        <taxon>Mytilus</taxon>
    </lineage>
</organism>
<name>A0A6J8AUA5_MYTCO</name>
<evidence type="ECO:0000256" key="1">
    <source>
        <dbReference type="ARBA" id="ARBA00023125"/>
    </source>
</evidence>
<accession>A0A6J8AUA5</accession>
<dbReference type="OrthoDB" id="10035003at2759"/>
<dbReference type="AlphaFoldDB" id="A0A6J8AUA5"/>
<protein>
    <recommendedName>
        <fullName evidence="4">Tyr recombinase domain-containing protein</fullName>
    </recommendedName>
</protein>
<dbReference type="SUPFAM" id="SSF47823">
    <property type="entry name" value="lambda integrase-like, N-terminal domain"/>
    <property type="match status" value="1"/>
</dbReference>
<dbReference type="InterPro" id="IPR013762">
    <property type="entry name" value="Integrase-like_cat_sf"/>
</dbReference>
<dbReference type="GO" id="GO:0003677">
    <property type="term" value="F:DNA binding"/>
    <property type="evidence" value="ECO:0007669"/>
    <property type="project" value="UniProtKB-KW"/>
</dbReference>
<dbReference type="EMBL" id="CACVKT020001998">
    <property type="protein sequence ID" value="CAC5374243.1"/>
    <property type="molecule type" value="Genomic_DNA"/>
</dbReference>
<dbReference type="InterPro" id="IPR002104">
    <property type="entry name" value="Integrase_catalytic"/>
</dbReference>
<dbReference type="GO" id="GO:0006310">
    <property type="term" value="P:DNA recombination"/>
    <property type="evidence" value="ECO:0007669"/>
    <property type="project" value="UniProtKB-KW"/>
</dbReference>
<dbReference type="GO" id="GO:0015074">
    <property type="term" value="P:DNA integration"/>
    <property type="evidence" value="ECO:0007669"/>
    <property type="project" value="InterPro"/>
</dbReference>
<keyword evidence="1" id="KW-0238">DNA-binding</keyword>
<evidence type="ECO:0000313" key="6">
    <source>
        <dbReference type="Proteomes" id="UP000507470"/>
    </source>
</evidence>
<feature type="domain" description="Tyr recombinase" evidence="4">
    <location>
        <begin position="427"/>
        <end position="625"/>
    </location>
</feature>
<feature type="compositionally biased region" description="Basic residues" evidence="3">
    <location>
        <begin position="1"/>
        <end position="11"/>
    </location>
</feature>
<keyword evidence="2" id="KW-0233">DNA recombination</keyword>
<dbReference type="Gene3D" id="1.10.443.10">
    <property type="entry name" value="Intergrase catalytic core"/>
    <property type="match status" value="1"/>
</dbReference>